<feature type="non-terminal residue" evidence="1">
    <location>
        <position position="1"/>
    </location>
</feature>
<feature type="non-terminal residue" evidence="1">
    <location>
        <position position="83"/>
    </location>
</feature>
<dbReference type="AlphaFoldDB" id="A0A0C3ARN2"/>
<protein>
    <recommendedName>
        <fullName evidence="3">DUF659 domain-containing protein</fullName>
    </recommendedName>
</protein>
<gene>
    <name evidence="1" type="ORF">M408DRAFT_35259</name>
</gene>
<evidence type="ECO:0008006" key="3">
    <source>
        <dbReference type="Google" id="ProtNLM"/>
    </source>
</evidence>
<reference evidence="1 2" key="1">
    <citation type="submission" date="2014-04" db="EMBL/GenBank/DDBJ databases">
        <authorList>
            <consortium name="DOE Joint Genome Institute"/>
            <person name="Kuo A."/>
            <person name="Zuccaro A."/>
            <person name="Kohler A."/>
            <person name="Nagy L.G."/>
            <person name="Floudas D."/>
            <person name="Copeland A."/>
            <person name="Barry K.W."/>
            <person name="Cichocki N."/>
            <person name="Veneault-Fourrey C."/>
            <person name="LaButti K."/>
            <person name="Lindquist E.A."/>
            <person name="Lipzen A."/>
            <person name="Lundell T."/>
            <person name="Morin E."/>
            <person name="Murat C."/>
            <person name="Sun H."/>
            <person name="Tunlid A."/>
            <person name="Henrissat B."/>
            <person name="Grigoriev I.V."/>
            <person name="Hibbett D.S."/>
            <person name="Martin F."/>
            <person name="Nordberg H.P."/>
            <person name="Cantor M.N."/>
            <person name="Hua S.X."/>
        </authorList>
    </citation>
    <scope>NUCLEOTIDE SEQUENCE [LARGE SCALE GENOMIC DNA]</scope>
    <source>
        <strain evidence="1 2">MAFF 305830</strain>
    </source>
</reference>
<keyword evidence="2" id="KW-1185">Reference proteome</keyword>
<sequence length="83" mass="9217">LVKWVTTCGRRPEIIQDQPLHELLMALNPSLAAINQSMLSHDIHTVFEGAKKIVIQALQKHQGRLHISFDGWSAPSISSHVGI</sequence>
<dbReference type="Proteomes" id="UP000054097">
    <property type="component" value="Unassembled WGS sequence"/>
</dbReference>
<accession>A0A0C3ARN2</accession>
<organism evidence="1 2">
    <name type="scientific">Serendipita vermifera MAFF 305830</name>
    <dbReference type="NCBI Taxonomy" id="933852"/>
    <lineage>
        <taxon>Eukaryota</taxon>
        <taxon>Fungi</taxon>
        <taxon>Dikarya</taxon>
        <taxon>Basidiomycota</taxon>
        <taxon>Agaricomycotina</taxon>
        <taxon>Agaricomycetes</taxon>
        <taxon>Sebacinales</taxon>
        <taxon>Serendipitaceae</taxon>
        <taxon>Serendipita</taxon>
    </lineage>
</organism>
<name>A0A0C3ARN2_SERVB</name>
<reference evidence="2" key="2">
    <citation type="submission" date="2015-01" db="EMBL/GenBank/DDBJ databases">
        <title>Evolutionary Origins and Diversification of the Mycorrhizal Mutualists.</title>
        <authorList>
            <consortium name="DOE Joint Genome Institute"/>
            <consortium name="Mycorrhizal Genomics Consortium"/>
            <person name="Kohler A."/>
            <person name="Kuo A."/>
            <person name="Nagy L.G."/>
            <person name="Floudas D."/>
            <person name="Copeland A."/>
            <person name="Barry K.W."/>
            <person name="Cichocki N."/>
            <person name="Veneault-Fourrey C."/>
            <person name="LaButti K."/>
            <person name="Lindquist E.A."/>
            <person name="Lipzen A."/>
            <person name="Lundell T."/>
            <person name="Morin E."/>
            <person name="Murat C."/>
            <person name="Riley R."/>
            <person name="Ohm R."/>
            <person name="Sun H."/>
            <person name="Tunlid A."/>
            <person name="Henrissat B."/>
            <person name="Grigoriev I.V."/>
            <person name="Hibbett D.S."/>
            <person name="Martin F."/>
        </authorList>
    </citation>
    <scope>NUCLEOTIDE SEQUENCE [LARGE SCALE GENOMIC DNA]</scope>
    <source>
        <strain evidence="2">MAFF 305830</strain>
    </source>
</reference>
<proteinExistence type="predicted"/>
<dbReference type="OrthoDB" id="3247971at2759"/>
<dbReference type="HOGENOM" id="CLU_167975_2_0_1"/>
<dbReference type="STRING" id="933852.A0A0C3ARN2"/>
<evidence type="ECO:0000313" key="2">
    <source>
        <dbReference type="Proteomes" id="UP000054097"/>
    </source>
</evidence>
<dbReference type="EMBL" id="KN824300">
    <property type="protein sequence ID" value="KIM27225.1"/>
    <property type="molecule type" value="Genomic_DNA"/>
</dbReference>
<evidence type="ECO:0000313" key="1">
    <source>
        <dbReference type="EMBL" id="KIM27225.1"/>
    </source>
</evidence>